<feature type="region of interest" description="Disordered" evidence="10">
    <location>
        <begin position="428"/>
        <end position="674"/>
    </location>
</feature>
<dbReference type="HOGENOM" id="CLU_013434_0_0_1"/>
<dbReference type="GO" id="GO:0045944">
    <property type="term" value="P:positive regulation of transcription by RNA polymerase II"/>
    <property type="evidence" value="ECO:0007669"/>
    <property type="project" value="TreeGrafter"/>
</dbReference>
<feature type="compositionally biased region" description="Polar residues" evidence="10">
    <location>
        <begin position="580"/>
        <end position="599"/>
    </location>
</feature>
<gene>
    <name evidence="13" type="ORF">AND_002611</name>
</gene>
<dbReference type="Pfam" id="PF12884">
    <property type="entry name" value="TORC_N"/>
    <property type="match status" value="1"/>
</dbReference>
<feature type="region of interest" description="Disordered" evidence="10">
    <location>
        <begin position="148"/>
        <end position="177"/>
    </location>
</feature>
<dbReference type="eggNOG" id="ENOG502QU41">
    <property type="taxonomic scope" value="Eukaryota"/>
</dbReference>
<feature type="compositionally biased region" description="Polar residues" evidence="10">
    <location>
        <begin position="630"/>
        <end position="643"/>
    </location>
</feature>
<dbReference type="GO" id="GO:0005737">
    <property type="term" value="C:cytoplasm"/>
    <property type="evidence" value="ECO:0007669"/>
    <property type="project" value="UniProtKB-SubCell"/>
</dbReference>
<evidence type="ECO:0000256" key="1">
    <source>
        <dbReference type="ARBA" id="ARBA00004123"/>
    </source>
</evidence>
<dbReference type="InterPro" id="IPR024783">
    <property type="entry name" value="TORC_N"/>
</dbReference>
<evidence type="ECO:0000256" key="10">
    <source>
        <dbReference type="SAM" id="MobiDB-lite"/>
    </source>
</evidence>
<dbReference type="GO" id="GO:0008140">
    <property type="term" value="F:cAMP response element binding protein binding"/>
    <property type="evidence" value="ECO:0007669"/>
    <property type="project" value="InterPro"/>
</dbReference>
<dbReference type="VEuPathDB" id="VectorBase:ADAC002611"/>
<feature type="compositionally biased region" description="Low complexity" evidence="10">
    <location>
        <begin position="600"/>
        <end position="616"/>
    </location>
</feature>
<keyword evidence="4" id="KW-0963">Cytoplasm</keyword>
<organism evidence="13">
    <name type="scientific">Anopheles darlingi</name>
    <name type="common">Mosquito</name>
    <dbReference type="NCBI Taxonomy" id="43151"/>
    <lineage>
        <taxon>Eukaryota</taxon>
        <taxon>Metazoa</taxon>
        <taxon>Ecdysozoa</taxon>
        <taxon>Arthropoda</taxon>
        <taxon>Hexapoda</taxon>
        <taxon>Insecta</taxon>
        <taxon>Pterygota</taxon>
        <taxon>Neoptera</taxon>
        <taxon>Endopterygota</taxon>
        <taxon>Diptera</taxon>
        <taxon>Nematocera</taxon>
        <taxon>Culicoidea</taxon>
        <taxon>Culicidae</taxon>
        <taxon>Anophelinae</taxon>
        <taxon>Anopheles</taxon>
    </lineage>
</organism>
<feature type="compositionally biased region" description="Gly residues" evidence="10">
    <location>
        <begin position="551"/>
        <end position="565"/>
    </location>
</feature>
<feature type="compositionally biased region" description="Polar residues" evidence="10">
    <location>
        <begin position="689"/>
        <end position="702"/>
    </location>
</feature>
<evidence type="ECO:0000256" key="5">
    <source>
        <dbReference type="ARBA" id="ARBA00022553"/>
    </source>
</evidence>
<dbReference type="GO" id="GO:0051289">
    <property type="term" value="P:protein homotetramerization"/>
    <property type="evidence" value="ECO:0007669"/>
    <property type="project" value="InterPro"/>
</dbReference>
<dbReference type="VEuPathDB" id="VectorBase:ADAR2_006836"/>
<evidence type="ECO:0008006" key="16">
    <source>
        <dbReference type="Google" id="ProtNLM"/>
    </source>
</evidence>
<dbReference type="OMA" id="MSPHNQR"/>
<comment type="subcellular location">
    <subcellularLocation>
        <location evidence="2">Cytoplasm</location>
    </subcellularLocation>
    <subcellularLocation>
        <location evidence="1">Nucleus</location>
    </subcellularLocation>
</comment>
<evidence type="ECO:0000313" key="15">
    <source>
        <dbReference type="Proteomes" id="UP000000673"/>
    </source>
</evidence>
<feature type="compositionally biased region" description="Polar residues" evidence="10">
    <location>
        <begin position="737"/>
        <end position="760"/>
    </location>
</feature>
<evidence type="ECO:0000256" key="4">
    <source>
        <dbReference type="ARBA" id="ARBA00022490"/>
    </source>
</evidence>
<dbReference type="InterPro" id="IPR024786">
    <property type="entry name" value="TORC"/>
</dbReference>
<name>W5JQM8_ANODA</name>
<evidence type="ECO:0000256" key="9">
    <source>
        <dbReference type="ARBA" id="ARBA00023242"/>
    </source>
</evidence>
<feature type="region of interest" description="Disordered" evidence="10">
    <location>
        <begin position="317"/>
        <end position="363"/>
    </location>
</feature>
<evidence type="ECO:0000259" key="11">
    <source>
        <dbReference type="Pfam" id="PF12884"/>
    </source>
</evidence>
<feature type="compositionally biased region" description="Basic residues" evidence="10">
    <location>
        <begin position="428"/>
        <end position="439"/>
    </location>
</feature>
<keyword evidence="6" id="KW-0805">Transcription regulation</keyword>
<feature type="region of interest" description="Disordered" evidence="10">
    <location>
        <begin position="689"/>
        <end position="760"/>
    </location>
</feature>
<evidence type="ECO:0000256" key="2">
    <source>
        <dbReference type="ARBA" id="ARBA00004496"/>
    </source>
</evidence>
<evidence type="ECO:0000259" key="12">
    <source>
        <dbReference type="Pfam" id="PF12885"/>
    </source>
</evidence>
<keyword evidence="7" id="KW-0010">Activator</keyword>
<feature type="domain" description="Transducer of regulated CREB activity N-terminal" evidence="11">
    <location>
        <begin position="16"/>
        <end position="59"/>
    </location>
</feature>
<evidence type="ECO:0000313" key="13">
    <source>
        <dbReference type="EMBL" id="ETN65608.1"/>
    </source>
</evidence>
<evidence type="ECO:0000313" key="14">
    <source>
        <dbReference type="EnsemblMetazoa" id="ADAC002611-PA"/>
    </source>
</evidence>
<sequence>MPCTSHDNTVRTTMANPRKFSEKIALHNQKQAEETAEFERIMREVSDVTSKPQSQPQPQKCVICEDEETGYRDQHTTTRPSAKKHEARAIRFDAHSVTGGRGDRRPFCPAVARVLLYSFLSSTSSEPLEVGSLVGRLVQMTPRRVPSLGVSVVGKGPPGKCGSGTTGSGSSMTNPRKYRDKIKIQEEKMKLQQQEFERTMLEVSPIYERRWKVRGPQTRDFETLHCTIVVTTSLLQQIASKSANLSPTTGSLGTFRGGSLPNVNNDNKQFQEKVFIALSTHCILLAIPLECYDVATDDGTNMPEMKIYPQPETVKIKKEITPKASTPSHARESRGRTPGGPMRNRQASRNHDTSPYGNSTVHLIPPMENSWHRSISDSAIHQSLCQNQQQDVNHLTTHSPLTLSPTVQRKISNAQQMSKVHNPMTNHHNHLPHHNHHNNHHDNGGGLTQDIRSRSSTALPRLPGINIYPSQNHPDSIQIPIPSNTGSLPDLTSVGYPSMYPATLDQEYDPSGQNHSYCPSPLGTSPSSLSPTSAIQNHHHHPHPRANSFSGGVGVGSSGVGGGSSMGNTVPATGGYPIPTSHSNSGSVSPTGSGISCSPSASNSVSLVNHNNNGSVTALNNGIKNKKTKPQTISSQVNNTYDNSQQQQSPQQHQQQSSQAQSPQQGQQQPQQQRIPPLDQINYDSFTQISDGLASPNHNSPESILYGSHGNVSPQIMSDYRSRPSPGSSPGLALVNNPDSNSSAPCSPVSHNIGSNNGQSYDKYPTSDGYVQNTLPQYLEHITLDWTTLVQSLVESGCTLTAQVQCDSDFTTNQMVFSGFDDSYMTMNNSMGMRTHVGNQGNGQLQNHQTVTQQNNQLNSVNCQNMQNMQNNSINNMFNGTTEPLLSLPNTQSLIEPQTPTIPEIVFTDYSTRDDFEADLGLGHMDFQSIQMLSDTSTMIDPMDEDSFRRDLQ</sequence>
<keyword evidence="5" id="KW-0597">Phosphoprotein</keyword>
<accession>W5JQM8</accession>
<feature type="compositionally biased region" description="Gly residues" evidence="10">
    <location>
        <begin position="156"/>
        <end position="167"/>
    </location>
</feature>
<feature type="domain" description="Transducer of regulated CREB activity middle" evidence="12">
    <location>
        <begin position="373"/>
        <end position="509"/>
    </location>
</feature>
<evidence type="ECO:0000256" key="8">
    <source>
        <dbReference type="ARBA" id="ARBA00023163"/>
    </source>
</evidence>
<dbReference type="InterPro" id="IPR024784">
    <property type="entry name" value="TORC_M"/>
</dbReference>
<keyword evidence="8" id="KW-0804">Transcription</keyword>
<evidence type="ECO:0000256" key="7">
    <source>
        <dbReference type="ARBA" id="ARBA00023159"/>
    </source>
</evidence>
<dbReference type="EnsemblMetazoa" id="ADAC002611-RA">
    <property type="protein sequence ID" value="ADAC002611-PA"/>
    <property type="gene ID" value="ADAC002611"/>
</dbReference>
<dbReference type="Proteomes" id="UP000000673">
    <property type="component" value="Unassembled WGS sequence"/>
</dbReference>
<reference evidence="13" key="3">
    <citation type="journal article" date="2013" name="Nucleic Acids Res.">
        <title>The genome of Anopheles darlingi, the main neotropical malaria vector.</title>
        <authorList>
            <person name="Marinotti O."/>
            <person name="Cerqueira G.C."/>
            <person name="de Almeida L.G."/>
            <person name="Ferro M.I."/>
            <person name="Loreto E.L."/>
            <person name="Zaha A."/>
            <person name="Teixeira S.M."/>
            <person name="Wespiser A.R."/>
            <person name="Almeida E Silva A."/>
            <person name="Schlindwein A.D."/>
            <person name="Pacheco A.C."/>
            <person name="Silva A.L."/>
            <person name="Graveley B.R."/>
            <person name="Walenz B.P."/>
            <person name="Lima Bde A."/>
            <person name="Ribeiro C.A."/>
            <person name="Nunes-Silva C.G."/>
            <person name="de Carvalho C.R."/>
            <person name="Soares C.M."/>
            <person name="de Menezes C.B."/>
            <person name="Matiolli C."/>
            <person name="Caffrey D."/>
            <person name="Araujo D.A."/>
            <person name="de Oliveira D.M."/>
            <person name="Golenbock D."/>
            <person name="Grisard E.C."/>
            <person name="Fantinatti-Garboggini F."/>
            <person name="de Carvalho F.M."/>
            <person name="Barcellos F.G."/>
            <person name="Prosdocimi F."/>
            <person name="May G."/>
            <person name="Azevedo Junior G.M."/>
            <person name="Guimaraes G.M."/>
            <person name="Goldman G.H."/>
            <person name="Padilha I.Q."/>
            <person name="Batista Jda S."/>
            <person name="Ferro J.A."/>
            <person name="Ribeiro J.M."/>
            <person name="Fietto J.L."/>
            <person name="Dabbas K.M."/>
            <person name="Cerdeira L."/>
            <person name="Agnez-Lima L.F."/>
            <person name="Brocchi M."/>
            <person name="de Carvalho M.O."/>
            <person name="Teixeira Mde M."/>
            <person name="Diniz Maia Mde M."/>
            <person name="Goldman M.H."/>
            <person name="Cruz Schneider M.P."/>
            <person name="Felipe M.S."/>
            <person name="Hungria M."/>
            <person name="Nicolas M.F."/>
            <person name="Pereira M."/>
            <person name="Montes M.A."/>
            <person name="Cantao M.E."/>
            <person name="Vincentz M."/>
            <person name="Rafael M.S."/>
            <person name="Silverman N."/>
            <person name="Stoco P.H."/>
            <person name="Souza R.C."/>
            <person name="Vicentini R."/>
            <person name="Gazzinelli R.T."/>
            <person name="Neves Rde O."/>
            <person name="Silva R."/>
            <person name="Astolfi-Filho S."/>
            <person name="Maciel T.E."/>
            <person name="Urmenyi T.P."/>
            <person name="Tadei W.P."/>
            <person name="Camargo E.P."/>
            <person name="de Vasconcelos A.T."/>
        </authorList>
    </citation>
    <scope>NUCLEOTIDE SEQUENCE</scope>
</reference>
<protein>
    <recommendedName>
        <fullName evidence="16">Transducer of regulated CREB activity N-terminal domain-containing protein</fullName>
    </recommendedName>
</protein>
<reference evidence="14" key="4">
    <citation type="submission" date="2015-06" db="UniProtKB">
        <authorList>
            <consortium name="EnsemblMetazoa"/>
        </authorList>
    </citation>
    <scope>IDENTIFICATION</scope>
</reference>
<feature type="compositionally biased region" description="Low complexity" evidence="10">
    <location>
        <begin position="644"/>
        <end position="673"/>
    </location>
</feature>
<dbReference type="STRING" id="43151.W5JQM8"/>
<dbReference type="Pfam" id="PF12885">
    <property type="entry name" value="TORC_M"/>
    <property type="match status" value="1"/>
</dbReference>
<keyword evidence="9" id="KW-0539">Nucleus</keyword>
<keyword evidence="15" id="KW-1185">Reference proteome</keyword>
<reference evidence="13 15" key="1">
    <citation type="journal article" date="2010" name="BMC Genomics">
        <title>Combination of measures distinguishes pre-miRNAs from other stem-loops in the genome of the newly sequenced Anopheles darlingi.</title>
        <authorList>
            <person name="Mendes N.D."/>
            <person name="Freitas A.T."/>
            <person name="Vasconcelos A.T."/>
            <person name="Sagot M.F."/>
        </authorList>
    </citation>
    <scope>NUCLEOTIDE SEQUENCE</scope>
</reference>
<evidence type="ECO:0000256" key="6">
    <source>
        <dbReference type="ARBA" id="ARBA00023015"/>
    </source>
</evidence>
<feature type="compositionally biased region" description="Polar residues" evidence="10">
    <location>
        <begin position="468"/>
        <end position="487"/>
    </location>
</feature>
<feature type="compositionally biased region" description="Low complexity" evidence="10">
    <location>
        <begin position="519"/>
        <end position="533"/>
    </location>
</feature>
<comment type="similarity">
    <text evidence="3">Belongs to the TORC family.</text>
</comment>
<dbReference type="PANTHER" id="PTHR13589">
    <property type="entry name" value="CREB-REGULATED TRANSCRIPTION COACTIVATOR"/>
    <property type="match status" value="1"/>
</dbReference>
<proteinExistence type="inferred from homology"/>
<evidence type="ECO:0000256" key="3">
    <source>
        <dbReference type="ARBA" id="ARBA00007167"/>
    </source>
</evidence>
<reference evidence="13" key="2">
    <citation type="submission" date="2010-05" db="EMBL/GenBank/DDBJ databases">
        <authorList>
            <person name="Almeida L.G."/>
            <person name="Nicolas M.F."/>
            <person name="Souza R.C."/>
            <person name="Vasconcelos A.T.R."/>
        </authorList>
    </citation>
    <scope>NUCLEOTIDE SEQUENCE</scope>
</reference>
<dbReference type="EMBL" id="ADMH02000616">
    <property type="protein sequence ID" value="ETN65608.1"/>
    <property type="molecule type" value="Genomic_DNA"/>
</dbReference>
<dbReference type="AlphaFoldDB" id="W5JQM8"/>
<dbReference type="PANTHER" id="PTHR13589:SF15">
    <property type="entry name" value="CREB-REGULATED TRANSCRIPTION COACTIVATOR, ISOFORM B"/>
    <property type="match status" value="1"/>
</dbReference>
<dbReference type="GO" id="GO:0005634">
    <property type="term" value="C:nucleus"/>
    <property type="evidence" value="ECO:0007669"/>
    <property type="project" value="UniProtKB-SubCell"/>
</dbReference>